<reference evidence="1" key="1">
    <citation type="submission" date="2024-02" db="EMBL/GenBank/DDBJ databases">
        <authorList>
            <consortium name="ELIXIR-Norway"/>
            <consortium name="Elixir Norway"/>
        </authorList>
    </citation>
    <scope>NUCLEOTIDE SEQUENCE</scope>
</reference>
<evidence type="ECO:0000313" key="2">
    <source>
        <dbReference type="Proteomes" id="UP001497444"/>
    </source>
</evidence>
<dbReference type="Pfam" id="PF13551">
    <property type="entry name" value="HTH_29"/>
    <property type="match status" value="1"/>
</dbReference>
<keyword evidence="2" id="KW-1185">Reference proteome</keyword>
<evidence type="ECO:0000313" key="1">
    <source>
        <dbReference type="EMBL" id="CAK9253599.1"/>
    </source>
</evidence>
<gene>
    <name evidence="1" type="ORF">CSSPJE1EN1_LOCUS28977</name>
</gene>
<protein>
    <submittedName>
        <fullName evidence="1">Uncharacterized protein</fullName>
    </submittedName>
</protein>
<sequence length="287" mass="33024">MLQEIRMSRFMEAYEGYKRNELNCQEAGLILGMSERQFRRLRDRYEEEGAVGVLDRRLGKASAKRVAACDIAWVVGEYRTKYAGFTAKHFHEKMEKEPRFCWGYTWTKSILQSHGLLVKATKRGLIARKRTAPFAGYREPLTMAIDNLWERVDKFSCKRLMAFINAGEDRDDDDISDVLENLEQPKSKKHPKGLKCPIRFAEPDHADDEKNLVYFFVGKNPGAQSIPRKRLRTLEIAAVRRCSTAKLDREAWLGTGVKFVRDGSRCLYRKADVVAALEPQSEVSHAE</sequence>
<name>A0ABP0VGM6_9BRYO</name>
<proteinExistence type="predicted"/>
<accession>A0ABP0VGM6</accession>
<comment type="caution">
    <text evidence="1">The sequence shown here is derived from an EMBL/GenBank/DDBJ whole genome shotgun (WGS) entry which is preliminary data.</text>
</comment>
<dbReference type="EMBL" id="CAXAQS010000907">
    <property type="protein sequence ID" value="CAK9253599.1"/>
    <property type="molecule type" value="Genomic_DNA"/>
</dbReference>
<organism evidence="1 2">
    <name type="scientific">Sphagnum jensenii</name>
    <dbReference type="NCBI Taxonomy" id="128206"/>
    <lineage>
        <taxon>Eukaryota</taxon>
        <taxon>Viridiplantae</taxon>
        <taxon>Streptophyta</taxon>
        <taxon>Embryophyta</taxon>
        <taxon>Bryophyta</taxon>
        <taxon>Sphagnophytina</taxon>
        <taxon>Sphagnopsida</taxon>
        <taxon>Sphagnales</taxon>
        <taxon>Sphagnaceae</taxon>
        <taxon>Sphagnum</taxon>
    </lineage>
</organism>
<dbReference type="Proteomes" id="UP001497444">
    <property type="component" value="Unassembled WGS sequence"/>
</dbReference>